<sequence length="69" mass="7776">MDKWDNITYHFVSGAAHSTISLRKVSSPRPLHPAPQPSRSPGARSNFFPQTEWYLVGYRETVRTAGTTD</sequence>
<protein>
    <submittedName>
        <fullName evidence="2">Uncharacterized protein</fullName>
    </submittedName>
</protein>
<dbReference type="EMBL" id="CP026260">
    <property type="protein sequence ID" value="AWP18100.1"/>
    <property type="molecule type" value="Genomic_DNA"/>
</dbReference>
<keyword evidence="3" id="KW-1185">Reference proteome</keyword>
<evidence type="ECO:0000313" key="2">
    <source>
        <dbReference type="EMBL" id="AWP18100.1"/>
    </source>
</evidence>
<organism evidence="2 3">
    <name type="scientific">Scophthalmus maximus</name>
    <name type="common">Turbot</name>
    <name type="synonym">Psetta maxima</name>
    <dbReference type="NCBI Taxonomy" id="52904"/>
    <lineage>
        <taxon>Eukaryota</taxon>
        <taxon>Metazoa</taxon>
        <taxon>Chordata</taxon>
        <taxon>Craniata</taxon>
        <taxon>Vertebrata</taxon>
        <taxon>Euteleostomi</taxon>
        <taxon>Actinopterygii</taxon>
        <taxon>Neopterygii</taxon>
        <taxon>Teleostei</taxon>
        <taxon>Neoteleostei</taxon>
        <taxon>Acanthomorphata</taxon>
        <taxon>Carangaria</taxon>
        <taxon>Pleuronectiformes</taxon>
        <taxon>Pleuronectoidei</taxon>
        <taxon>Scophthalmidae</taxon>
        <taxon>Scophthalmus</taxon>
    </lineage>
</organism>
<gene>
    <name evidence="2" type="ORF">SMAX5B_020534</name>
</gene>
<reference evidence="2 3" key="1">
    <citation type="submission" date="2017-12" db="EMBL/GenBank/DDBJ databases">
        <title>Integrating genomic resources of turbot (Scophthalmus maximus) in depth evaluation of genetic and physical mapping variation across individuals.</title>
        <authorList>
            <person name="Martinez P."/>
        </authorList>
    </citation>
    <scope>NUCLEOTIDE SEQUENCE [LARGE SCALE GENOMIC DNA]</scope>
</reference>
<dbReference type="AlphaFoldDB" id="A0A2U9CQ77"/>
<proteinExistence type="predicted"/>
<feature type="region of interest" description="Disordered" evidence="1">
    <location>
        <begin position="23"/>
        <end position="46"/>
    </location>
</feature>
<evidence type="ECO:0000256" key="1">
    <source>
        <dbReference type="SAM" id="MobiDB-lite"/>
    </source>
</evidence>
<evidence type="ECO:0000313" key="3">
    <source>
        <dbReference type="Proteomes" id="UP000246464"/>
    </source>
</evidence>
<name>A0A2U9CQ77_SCOMX</name>
<dbReference type="Proteomes" id="UP000246464">
    <property type="component" value="Chromosome 18"/>
</dbReference>
<accession>A0A2U9CQ77</accession>